<dbReference type="SUPFAM" id="SSF53335">
    <property type="entry name" value="S-adenosyl-L-methionine-dependent methyltransferases"/>
    <property type="match status" value="1"/>
</dbReference>
<dbReference type="AlphaFoldDB" id="A0A3M2M7B9"/>
<dbReference type="Pfam" id="PF06634">
    <property type="entry name" value="DUF1156"/>
    <property type="match status" value="1"/>
</dbReference>
<feature type="domain" description="DUF1156" evidence="1">
    <location>
        <begin position="13"/>
        <end position="83"/>
    </location>
</feature>
<reference evidence="2 3" key="1">
    <citation type="submission" date="2018-10" db="EMBL/GenBank/DDBJ databases">
        <title>Isolation, diversity and antifungal activity of actinobacteria from wheat.</title>
        <authorList>
            <person name="Han C."/>
        </authorList>
    </citation>
    <scope>NUCLEOTIDE SEQUENCE [LARGE SCALE GENOMIC DNA]</scope>
    <source>
        <strain evidence="2 3">NEAU-YY642</strain>
    </source>
</reference>
<evidence type="ECO:0000313" key="2">
    <source>
        <dbReference type="EMBL" id="RMI45422.1"/>
    </source>
</evidence>
<name>A0A3M2M7B9_9ACTN</name>
<evidence type="ECO:0000313" key="3">
    <source>
        <dbReference type="Proteomes" id="UP000278673"/>
    </source>
</evidence>
<proteinExistence type="predicted"/>
<protein>
    <submittedName>
        <fullName evidence="2">DUF1156 domain-containing protein</fullName>
    </submittedName>
</protein>
<dbReference type="Proteomes" id="UP000278673">
    <property type="component" value="Unassembled WGS sequence"/>
</dbReference>
<evidence type="ECO:0000259" key="1">
    <source>
        <dbReference type="Pfam" id="PF06634"/>
    </source>
</evidence>
<keyword evidence="3" id="KW-1185">Reference proteome</keyword>
<dbReference type="EMBL" id="RFFJ01000008">
    <property type="protein sequence ID" value="RMI45422.1"/>
    <property type="molecule type" value="Genomic_DNA"/>
</dbReference>
<dbReference type="InterPro" id="IPR009537">
    <property type="entry name" value="DUF1156"/>
</dbReference>
<sequence>MTTVPKRKLIEVALPLEAINRESIRENYIYKGNPSGVHKWWAQRPLAAARAVLFAQLVDDPTSRPDKFPTEEAVAAERKELFELIERLVVWENTKDDALLHKAYEKILESTDGNPPPILDPFAGGGSIPLEAQRLGLEAHASDLNPVPVLINKALIEIPPKWAGRPPVFPGAAEEHVADTWPKASGLAEDVRRYGAWMRDEAEKRIGYLYPKAKLDDGSQANVIAWIWARTVRCPNPACGIQMPLARSWWLGKKKGKEAYVIPKVHDGHVTFGIGSDLKDAPKNDNDGTVRRSGAVCIGCGDTVPLSYVRKEGKSGRIDCKLMAIAAEGKRRRVYLPPSDEHEKCARVPRPDNFPDTELPEAALGFRVQSYGMTRHADLFTDRQLTAAVTFSDLVREVRQTVKNDAINAGMPEGENLEQAGAGAEAYADSVATYLAFALSKFVDYNCALAVWYPKEDRPKNLFARQAIPFVWDFPEVAPLADLGGSWSGSIRVVSEALLGAPAVEPIGEVRQANAAARNYPSGMVISTDPPYYDNIGYADLSDFFYVWLRRSLGDVYTELLGVMLTPKAEELVADEFRHGGKKGAERFFERGFEKVFESARKGYSENFPITVYYAFKQSESTDEGEASTGWETLLAGMIRAGWSVTGTWPMRTERAGRTRHISSNALASSIVLACRPRPEDAPTTTRRAFLAALKDEMPLKLNELQQGSIAPVDLAQAAIGPGMSVFSRYDQVLEADGSPMSVRTALTLINQILDEVLSEQEGDFDADTRFCVQWFKHFGWNDGTFGDADNMARGRNTSVEGVQRGGVFRAVAGKARLIPFSEMPSDWHPEADERISLWEVVLHLAKALDEEGGEAAARLMAAARARVDMDAAQELAYLLFSICEKRGLAQEAILFNGLGQSWSDLTAASRKQAVAKPKAVQDGFAFGEE</sequence>
<comment type="caution">
    <text evidence="2">The sequence shown here is derived from an EMBL/GenBank/DDBJ whole genome shotgun (WGS) entry which is preliminary data.</text>
</comment>
<gene>
    <name evidence="2" type="ORF">EBN88_03325</name>
</gene>
<dbReference type="InterPro" id="IPR029063">
    <property type="entry name" value="SAM-dependent_MTases_sf"/>
</dbReference>
<dbReference type="RefSeq" id="WP_122182284.1">
    <property type="nucleotide sequence ID" value="NZ_RFFJ01000008.1"/>
</dbReference>
<accession>A0A3M2M7B9</accession>
<organism evidence="2 3">
    <name type="scientific">Streptomyces triticirhizae</name>
    <dbReference type="NCBI Taxonomy" id="2483353"/>
    <lineage>
        <taxon>Bacteria</taxon>
        <taxon>Bacillati</taxon>
        <taxon>Actinomycetota</taxon>
        <taxon>Actinomycetes</taxon>
        <taxon>Kitasatosporales</taxon>
        <taxon>Streptomycetaceae</taxon>
        <taxon>Streptomyces</taxon>
    </lineage>
</organism>